<keyword evidence="2" id="KW-1003">Cell membrane</keyword>
<comment type="subcellular location">
    <subcellularLocation>
        <location evidence="1">Cell membrane</location>
        <topology evidence="1">Lipid-anchor</topology>
        <topology evidence="1">GPI-anchor</topology>
    </subcellularLocation>
</comment>
<keyword evidence="4" id="KW-0472">Membrane</keyword>
<dbReference type="GO" id="GO:0042783">
    <property type="term" value="P:symbiont-mediated evasion of host immune response"/>
    <property type="evidence" value="ECO:0007669"/>
    <property type="project" value="InterPro"/>
</dbReference>
<dbReference type="GO" id="GO:0005886">
    <property type="term" value="C:plasma membrane"/>
    <property type="evidence" value="ECO:0007669"/>
    <property type="project" value="UniProtKB-SubCell"/>
</dbReference>
<evidence type="ECO:0000256" key="1">
    <source>
        <dbReference type="ARBA" id="ARBA00004609"/>
    </source>
</evidence>
<dbReference type="InterPro" id="IPR001812">
    <property type="entry name" value="Trypano_VSG_A_N_dom"/>
</dbReference>
<dbReference type="VEuPathDB" id="TriTrypDB:Tb427_000804600"/>
<keyword evidence="5" id="KW-0325">Glycoprotein</keyword>
<feature type="chain" id="PRO_5012158867" evidence="8">
    <location>
        <begin position="26"/>
        <end position="434"/>
    </location>
</feature>
<feature type="coiled-coil region" evidence="7">
    <location>
        <begin position="377"/>
        <end position="404"/>
    </location>
</feature>
<organism evidence="10">
    <name type="scientific">Trypanosoma brucei</name>
    <dbReference type="NCBI Taxonomy" id="5691"/>
    <lineage>
        <taxon>Eukaryota</taxon>
        <taxon>Discoba</taxon>
        <taxon>Euglenozoa</taxon>
        <taxon>Kinetoplastea</taxon>
        <taxon>Metakinetoplastina</taxon>
        <taxon>Trypanosomatida</taxon>
        <taxon>Trypanosomatidae</taxon>
        <taxon>Trypanosoma</taxon>
    </lineage>
</organism>
<accession>A0A1J0R6K6</accession>
<proteinExistence type="predicted"/>
<dbReference type="SUPFAM" id="SSF58087">
    <property type="entry name" value="Variant surface glycoprotein (N-terminal domain)"/>
    <property type="match status" value="1"/>
</dbReference>
<dbReference type="Gene3D" id="3.90.150.10">
    <property type="entry name" value="Variant Surface Glycoprotein, subunit A domain 1"/>
    <property type="match status" value="1"/>
</dbReference>
<evidence type="ECO:0000256" key="5">
    <source>
        <dbReference type="ARBA" id="ARBA00023180"/>
    </source>
</evidence>
<evidence type="ECO:0000259" key="9">
    <source>
        <dbReference type="Pfam" id="PF00913"/>
    </source>
</evidence>
<dbReference type="Pfam" id="PF00913">
    <property type="entry name" value="Trypan_glycop"/>
    <property type="match status" value="1"/>
</dbReference>
<dbReference type="EMBL" id="KX699546">
    <property type="protein sequence ID" value="APD73502.1"/>
    <property type="molecule type" value="Genomic_DNA"/>
</dbReference>
<evidence type="ECO:0000313" key="10">
    <source>
        <dbReference type="EMBL" id="APD73502.1"/>
    </source>
</evidence>
<dbReference type="Gene3D" id="1.10.470.10">
    <property type="entry name" value="Variant Surface Glycoprotein, subunit A, domain 2"/>
    <property type="match status" value="1"/>
</dbReference>
<keyword evidence="3" id="KW-0336">GPI-anchor</keyword>
<reference evidence="10" key="1">
    <citation type="submission" date="2016-08" db="EMBL/GenBank/DDBJ databases">
        <title>VSG repertoire of Trypanosoma brucei EATRO 1125.</title>
        <authorList>
            <person name="Cross G.A."/>
        </authorList>
    </citation>
    <scope>NUCLEOTIDE SEQUENCE</scope>
    <source>
        <strain evidence="10">EATRO 1125</strain>
    </source>
</reference>
<keyword evidence="6" id="KW-0449">Lipoprotein</keyword>
<protein>
    <submittedName>
        <fullName evidence="10">Variant surface glycoprotein 1125.1269</fullName>
    </submittedName>
</protein>
<evidence type="ECO:0000256" key="8">
    <source>
        <dbReference type="SAM" id="SignalP"/>
    </source>
</evidence>
<dbReference type="GO" id="GO:0098552">
    <property type="term" value="C:side of membrane"/>
    <property type="evidence" value="ECO:0007669"/>
    <property type="project" value="UniProtKB-KW"/>
</dbReference>
<evidence type="ECO:0000256" key="4">
    <source>
        <dbReference type="ARBA" id="ARBA00023136"/>
    </source>
</evidence>
<name>A0A1J0R6K6_9TRYP</name>
<feature type="signal peptide" evidence="8">
    <location>
        <begin position="1"/>
        <end position="25"/>
    </location>
</feature>
<evidence type="ECO:0000256" key="3">
    <source>
        <dbReference type="ARBA" id="ARBA00022622"/>
    </source>
</evidence>
<keyword evidence="7" id="KW-0175">Coiled coil</keyword>
<sequence>MFVYATAAAAIIAAIAIEPLGGSAAAKGPIPKTAWQPLCDRSSRLKQSQQAAKHVIENHGTSTAKAQQMAQRLGIYIETLSSQEQKKKFLPLFYAMLDKTQALRQADKQAADEAMQFLTHAMYTAGRIDEFGQLLLSTGTSAELTCIGDTGDSGLARSSAEAQFVGCTNAPGFETPSVTAKAAAAIANSGDTAAEVTARHHSTSKDCPLTGNSATDTPFHASGIWNGVTVNLAGGLATLDGTNTKVLAVTPHQQDATPTTTNSAAQWYHNKLKGSSTKITGNVGNITADDLISAPNLREYVKATFKIDEASVTQKITDLYGAAGGDFRKNFWQNIELAAVDEAASTNKKSEELIKIKDAKDLHVAAIYYRTKLWQTIDDQSQTIKKLQEKSENKNAKIEETTCNAAGDDQKKCDKLKDKGCVFNSKREDGKTVS</sequence>
<keyword evidence="8" id="KW-0732">Signal</keyword>
<feature type="domain" description="Trypanosome variant surface glycoprotein A-type N-terminal" evidence="9">
    <location>
        <begin position="16"/>
        <end position="369"/>
    </location>
</feature>
<evidence type="ECO:0000256" key="6">
    <source>
        <dbReference type="ARBA" id="ARBA00023288"/>
    </source>
</evidence>
<dbReference type="AlphaFoldDB" id="A0A1J0R6K6"/>
<evidence type="ECO:0000256" key="2">
    <source>
        <dbReference type="ARBA" id="ARBA00022475"/>
    </source>
</evidence>
<evidence type="ECO:0000256" key="7">
    <source>
        <dbReference type="SAM" id="Coils"/>
    </source>
</evidence>